<dbReference type="EMBL" id="BTPU01000004">
    <property type="protein sequence ID" value="GMQ61058.1"/>
    <property type="molecule type" value="Genomic_DNA"/>
</dbReference>
<evidence type="ECO:0000313" key="2">
    <source>
        <dbReference type="Proteomes" id="UP001374599"/>
    </source>
</evidence>
<proteinExistence type="predicted"/>
<gene>
    <name evidence="1" type="ORF">AN2V17_02860</name>
</gene>
<dbReference type="Proteomes" id="UP001374599">
    <property type="component" value="Unassembled WGS sequence"/>
</dbReference>
<reference evidence="1" key="1">
    <citation type="submission" date="2023-09" db="EMBL/GenBank/DDBJ databases">
        <title>Vallitalea sediminicola and Vallitalea maricola sp. nov., anaerobic bacteria isolated from marine sediment.</title>
        <authorList>
            <person name="Hirano S."/>
            <person name="Maeda A."/>
            <person name="Terahara T."/>
            <person name="Mori K."/>
            <person name="Hamada M."/>
            <person name="Matsumoto R."/>
            <person name="Kobayashi T."/>
        </authorList>
    </citation>
    <scope>NUCLEOTIDE SEQUENCE</scope>
    <source>
        <strain evidence="1">AN17-2</strain>
    </source>
</reference>
<evidence type="ECO:0000313" key="1">
    <source>
        <dbReference type="EMBL" id="GMQ61058.1"/>
    </source>
</evidence>
<organism evidence="1 2">
    <name type="scientific">Vallitalea maricola</name>
    <dbReference type="NCBI Taxonomy" id="3074433"/>
    <lineage>
        <taxon>Bacteria</taxon>
        <taxon>Bacillati</taxon>
        <taxon>Bacillota</taxon>
        <taxon>Clostridia</taxon>
        <taxon>Lachnospirales</taxon>
        <taxon>Vallitaleaceae</taxon>
        <taxon>Vallitalea</taxon>
    </lineage>
</organism>
<name>A0ACB5UEW0_9FIRM</name>
<sequence length="276" mass="32115">MILIQKAIKQIKGKDDYVYIILYIIPFFYVDIYGLLFLISAISILLLMRFNKKVYMKKGYIQWVDSIYIIFSIIGCYLITILLDLGYFNEGLVINGINLIPSYILAYYFIIPIIYMIIRQPIYLKNMWKINFKIGLFTILICLPNIITSIVRIIVGAYNYISPDNLIQNIFQFIFMAALLEELFFRGFLYNFFRDIIGKTSSTIITSLIFTFWHMSLVIDAFNNYSMGAIYNLIAIMVLGITNCLIIERTKSIIPCIVFHAVINGTFLNLILLFVN</sequence>
<protein>
    <submittedName>
        <fullName evidence="1">Uncharacterized protein</fullName>
    </submittedName>
</protein>
<accession>A0ACB5UEW0</accession>
<keyword evidence="2" id="KW-1185">Reference proteome</keyword>
<comment type="caution">
    <text evidence="1">The sequence shown here is derived from an EMBL/GenBank/DDBJ whole genome shotgun (WGS) entry which is preliminary data.</text>
</comment>